<organism evidence="1 2">
    <name type="scientific">Halolamina salifodinae</name>
    <dbReference type="NCBI Taxonomy" id="1202767"/>
    <lineage>
        <taxon>Archaea</taxon>
        <taxon>Methanobacteriati</taxon>
        <taxon>Methanobacteriota</taxon>
        <taxon>Stenosarchaea group</taxon>
        <taxon>Halobacteria</taxon>
        <taxon>Halobacteriales</taxon>
        <taxon>Haloferacaceae</taxon>
    </lineage>
</organism>
<dbReference type="EMBL" id="JAGGLC010000001">
    <property type="protein sequence ID" value="MBP1985817.1"/>
    <property type="molecule type" value="Genomic_DNA"/>
</dbReference>
<dbReference type="Proteomes" id="UP000823736">
    <property type="component" value="Unassembled WGS sequence"/>
</dbReference>
<proteinExistence type="predicted"/>
<gene>
    <name evidence="1" type="ORF">J2753_000290</name>
</gene>
<evidence type="ECO:0000313" key="1">
    <source>
        <dbReference type="EMBL" id="MBP1985817.1"/>
    </source>
</evidence>
<accession>A0A8T4GS14</accession>
<sequence length="42" mass="4320">MGAREASTAQLPVVARSGRDLVSRLSARGERGLIPSEPAGEA</sequence>
<comment type="caution">
    <text evidence="1">The sequence shown here is derived from an EMBL/GenBank/DDBJ whole genome shotgun (WGS) entry which is preliminary data.</text>
</comment>
<keyword evidence="2" id="KW-1185">Reference proteome</keyword>
<protein>
    <submittedName>
        <fullName evidence="1">Uncharacterized protein</fullName>
    </submittedName>
</protein>
<reference evidence="1" key="1">
    <citation type="submission" date="2021-03" db="EMBL/GenBank/DDBJ databases">
        <title>Genomic Encyclopedia of Type Strains, Phase IV (KMG-IV): sequencing the most valuable type-strain genomes for metagenomic binning, comparative biology and taxonomic classification.</title>
        <authorList>
            <person name="Goeker M."/>
        </authorList>
    </citation>
    <scope>NUCLEOTIDE SEQUENCE</scope>
    <source>
        <strain evidence="1">DSM 26232</strain>
    </source>
</reference>
<name>A0A8T4GS14_9EURY</name>
<dbReference type="AlphaFoldDB" id="A0A8T4GS14"/>
<evidence type="ECO:0000313" key="2">
    <source>
        <dbReference type="Proteomes" id="UP000823736"/>
    </source>
</evidence>